<evidence type="ECO:0000256" key="4">
    <source>
        <dbReference type="SAM" id="MobiDB-lite"/>
    </source>
</evidence>
<dbReference type="AlphaFoldDB" id="A0A7S3LWX1"/>
<dbReference type="SMART" id="SM00448">
    <property type="entry name" value="REC"/>
    <property type="match status" value="2"/>
</dbReference>
<dbReference type="PANTHER" id="PTHR45339:SF1">
    <property type="entry name" value="HYBRID SIGNAL TRANSDUCTION HISTIDINE KINASE J"/>
    <property type="match status" value="1"/>
</dbReference>
<dbReference type="GO" id="GO:0000160">
    <property type="term" value="P:phosphorelay signal transduction system"/>
    <property type="evidence" value="ECO:0007669"/>
    <property type="project" value="UniProtKB-KW"/>
</dbReference>
<feature type="compositionally biased region" description="Basic and acidic residues" evidence="4">
    <location>
        <begin position="533"/>
        <end position="564"/>
    </location>
</feature>
<dbReference type="SUPFAM" id="SSF55874">
    <property type="entry name" value="ATPase domain of HSP90 chaperone/DNA topoisomerase II/histidine kinase"/>
    <property type="match status" value="1"/>
</dbReference>
<dbReference type="InterPro" id="IPR036890">
    <property type="entry name" value="HATPase_C_sf"/>
</dbReference>
<evidence type="ECO:0000313" key="6">
    <source>
        <dbReference type="EMBL" id="CAE0269722.1"/>
    </source>
</evidence>
<dbReference type="InterPro" id="IPR001789">
    <property type="entry name" value="Sig_transdc_resp-reg_receiver"/>
</dbReference>
<feature type="region of interest" description="Disordered" evidence="4">
    <location>
        <begin position="63"/>
        <end position="128"/>
    </location>
</feature>
<gene>
    <name evidence="6" type="ORF">PBIL07802_LOCUS32075</name>
</gene>
<feature type="modified residue" description="4-aspartylphosphate" evidence="3">
    <location>
        <position position="418"/>
    </location>
</feature>
<feature type="compositionally biased region" description="Basic and acidic residues" evidence="4">
    <location>
        <begin position="117"/>
        <end position="128"/>
    </location>
</feature>
<evidence type="ECO:0000256" key="3">
    <source>
        <dbReference type="PROSITE-ProRule" id="PRU00169"/>
    </source>
</evidence>
<proteinExistence type="predicted"/>
<reference evidence="6" key="1">
    <citation type="submission" date="2021-01" db="EMBL/GenBank/DDBJ databases">
        <authorList>
            <person name="Corre E."/>
            <person name="Pelletier E."/>
            <person name="Niang G."/>
            <person name="Scheremetjew M."/>
            <person name="Finn R."/>
            <person name="Kale V."/>
            <person name="Holt S."/>
            <person name="Cochrane G."/>
            <person name="Meng A."/>
            <person name="Brown T."/>
            <person name="Cohen L."/>
        </authorList>
    </citation>
    <scope>NUCLEOTIDE SEQUENCE</scope>
    <source>
        <strain evidence="6">NIES-2562</strain>
    </source>
</reference>
<feature type="region of interest" description="Disordered" evidence="4">
    <location>
        <begin position="510"/>
        <end position="605"/>
    </location>
</feature>
<protein>
    <recommendedName>
        <fullName evidence="5">Response regulatory domain-containing protein</fullName>
    </recommendedName>
</protein>
<dbReference type="Gene3D" id="3.30.565.10">
    <property type="entry name" value="Histidine kinase-like ATPase, C-terminal domain"/>
    <property type="match status" value="1"/>
</dbReference>
<dbReference type="PROSITE" id="PS50110">
    <property type="entry name" value="RESPONSE_REGULATORY"/>
    <property type="match status" value="2"/>
</dbReference>
<dbReference type="EMBL" id="HBIB01048703">
    <property type="protein sequence ID" value="CAE0269722.1"/>
    <property type="molecule type" value="Transcribed_RNA"/>
</dbReference>
<dbReference type="Pfam" id="PF00072">
    <property type="entry name" value="Response_reg"/>
    <property type="match status" value="2"/>
</dbReference>
<feature type="region of interest" description="Disordered" evidence="4">
    <location>
        <begin position="773"/>
        <end position="794"/>
    </location>
</feature>
<dbReference type="CDD" id="cd00156">
    <property type="entry name" value="REC"/>
    <property type="match status" value="1"/>
</dbReference>
<dbReference type="SUPFAM" id="SSF52172">
    <property type="entry name" value="CheY-like"/>
    <property type="match status" value="2"/>
</dbReference>
<keyword evidence="1 3" id="KW-0597">Phosphoprotein</keyword>
<dbReference type="CDD" id="cd17546">
    <property type="entry name" value="REC_hyHK_CKI1_RcsC-like"/>
    <property type="match status" value="1"/>
</dbReference>
<name>A0A7S3LWX1_9EUKA</name>
<dbReference type="PANTHER" id="PTHR45339">
    <property type="entry name" value="HYBRID SIGNAL TRANSDUCTION HISTIDINE KINASE J"/>
    <property type="match status" value="1"/>
</dbReference>
<keyword evidence="2" id="KW-0902">Two-component regulatory system</keyword>
<feature type="domain" description="Response regulatory" evidence="5">
    <location>
        <begin position="342"/>
        <end position="481"/>
    </location>
</feature>
<sequence>MFEQVTSKEALQVAGTGLGLGITRALCSLMGGRVFVQSSPGKGSAFTAVMELKWEGEDVKKGTDDITVKSRGGMQVEEARPSLPPSNLRELSPPPLPAQLRSGEERRASGGGSEGNSEMKAEGGEKGRESIPLLRQYLFRNEDMEDASRRERTSGQLPSHSLTRVVVVSNNTYVQGPFSLYAKMMKLPVYACRSASLLLPYLDTVGGGTVMIVIDIDADGIPSKMGTPLSPSYCQQLRSLVTHARQLLSKQGAILSVVVLSRYTTSEKSILDVLPFCHIVRKPVTFDGVVSACKWSLRAEEEQRRGGEEEGGREEEGVIKHVAEYADEHTSIPSLSHLHQKCILVAEDDFVSSALLKRMLAKMKRVENFDIYSYEDGRQLLCAIGLNTTNTEIEAEIEVAEEEEPDVDASTAVAVIVDLHMPRIGGLGVAKALHRAHISCPIIIVSGEEMSKEERDKHGIFASLLKPFSQSDLSNVMKRVFEHHSSAPSHPRLPPVRGVEKEGVELEHAVGGGGSRSVVIPSSPPHQAWSPHNEGREKEEAGKEGERAAGEEQRKGRGGGEETRMGASAMREVEQPIHQREVEGKGMHDEVESAAVTSSSTPAAGRQRAVFADGVQDRATHPASIRREQCILVVDDEKICQLVAKKTAKSLGYTAMSAANGEEALCVLDQLTDKEIVAILMDVHMPRMDGLQCTREIRSRDWAYSSCLIIGTTAGGRREECLDAGMDEYIEKPFSRKGVKEVIDRYLLNGGSEGQRRGEEWRTVSNLSTVPFSYSRGGGGGGGGMSEGKSAKWK</sequence>
<evidence type="ECO:0000256" key="2">
    <source>
        <dbReference type="ARBA" id="ARBA00023012"/>
    </source>
</evidence>
<dbReference type="InterPro" id="IPR004358">
    <property type="entry name" value="Sig_transdc_His_kin-like_C"/>
</dbReference>
<dbReference type="GO" id="GO:0016772">
    <property type="term" value="F:transferase activity, transferring phosphorus-containing groups"/>
    <property type="evidence" value="ECO:0007669"/>
    <property type="project" value="InterPro"/>
</dbReference>
<accession>A0A7S3LWX1</accession>
<feature type="compositionally biased region" description="Basic and acidic residues" evidence="4">
    <location>
        <begin position="571"/>
        <end position="591"/>
    </location>
</feature>
<dbReference type="Gene3D" id="3.40.50.2300">
    <property type="match status" value="2"/>
</dbReference>
<feature type="compositionally biased region" description="Low complexity" evidence="4">
    <location>
        <begin position="593"/>
        <end position="604"/>
    </location>
</feature>
<feature type="compositionally biased region" description="Gly residues" evidence="4">
    <location>
        <begin position="776"/>
        <end position="786"/>
    </location>
</feature>
<evidence type="ECO:0000259" key="5">
    <source>
        <dbReference type="PROSITE" id="PS50110"/>
    </source>
</evidence>
<evidence type="ECO:0000256" key="1">
    <source>
        <dbReference type="ARBA" id="ARBA00022553"/>
    </source>
</evidence>
<dbReference type="InterPro" id="IPR011006">
    <property type="entry name" value="CheY-like_superfamily"/>
</dbReference>
<feature type="domain" description="Response regulatory" evidence="5">
    <location>
        <begin position="630"/>
        <end position="747"/>
    </location>
</feature>
<dbReference type="PRINTS" id="PR00344">
    <property type="entry name" value="BCTRLSENSOR"/>
</dbReference>
<feature type="modified residue" description="4-aspartylphosphate" evidence="3">
    <location>
        <position position="682"/>
    </location>
</feature>
<organism evidence="6">
    <name type="scientific">Palpitomonas bilix</name>
    <dbReference type="NCBI Taxonomy" id="652834"/>
    <lineage>
        <taxon>Eukaryota</taxon>
        <taxon>Eukaryota incertae sedis</taxon>
    </lineage>
</organism>